<keyword evidence="1" id="KW-0812">Transmembrane</keyword>
<dbReference type="Pfam" id="PF12730">
    <property type="entry name" value="ABC2_membrane_4"/>
    <property type="match status" value="1"/>
</dbReference>
<dbReference type="InterPro" id="IPR021205">
    <property type="entry name" value="Lanti_perm_SpaE/MutE/EpiE-like"/>
</dbReference>
<dbReference type="RefSeq" id="WP_377939005.1">
    <property type="nucleotide sequence ID" value="NZ_JBHTHQ010000021.1"/>
</dbReference>
<evidence type="ECO:0000256" key="1">
    <source>
        <dbReference type="SAM" id="Phobius"/>
    </source>
</evidence>
<sequence>MKTSYYLPIATAVRAEFLKGHRNTPLKLALLMPLILGIPTLVLTGVGGFGIMPTLLWNYWYSLLLPITLCLIASSCAYWETKIGMRAVAGLPVNKAHIFLAKNIYVWLLTLLSNCEIAVLSTIALALGSHGPTTIEELTATLLMTVMTAWIVPLTLILTTVVNVLVGIVIPALEHIALYIALWNSRFWWAIPSSALGRVMQPLIHVLPSGELIEGYTFALTSWQCLTGIGISIALAALLVTVCAHWYARVEVK</sequence>
<name>A0ABW2Y6V2_9BIFI</name>
<protein>
    <submittedName>
        <fullName evidence="2">ABC transporter permease</fullName>
    </submittedName>
</protein>
<gene>
    <name evidence="2" type="ORF">ACFQY8_06100</name>
</gene>
<evidence type="ECO:0000313" key="3">
    <source>
        <dbReference type="Proteomes" id="UP001597036"/>
    </source>
</evidence>
<reference evidence="3" key="1">
    <citation type="journal article" date="2019" name="Int. J. Syst. Evol. Microbiol.">
        <title>The Global Catalogue of Microorganisms (GCM) 10K type strain sequencing project: providing services to taxonomists for standard genome sequencing and annotation.</title>
        <authorList>
            <consortium name="The Broad Institute Genomics Platform"/>
            <consortium name="The Broad Institute Genome Sequencing Center for Infectious Disease"/>
            <person name="Wu L."/>
            <person name="Ma J."/>
        </authorList>
    </citation>
    <scope>NUCLEOTIDE SEQUENCE [LARGE SCALE GENOMIC DNA]</scope>
    <source>
        <strain evidence="3">CCM 8604</strain>
    </source>
</reference>
<keyword evidence="1" id="KW-1133">Transmembrane helix</keyword>
<dbReference type="Proteomes" id="UP001597036">
    <property type="component" value="Unassembled WGS sequence"/>
</dbReference>
<accession>A0ABW2Y6V2</accession>
<dbReference type="CDD" id="cd21807">
    <property type="entry name" value="ABC-2_lan_permease_MutE_EpiE-like"/>
    <property type="match status" value="1"/>
</dbReference>
<keyword evidence="1" id="KW-0472">Membrane</keyword>
<organism evidence="2 3">
    <name type="scientific">Alloscardovia venturai</name>
    <dbReference type="NCBI Taxonomy" id="1769421"/>
    <lineage>
        <taxon>Bacteria</taxon>
        <taxon>Bacillati</taxon>
        <taxon>Actinomycetota</taxon>
        <taxon>Actinomycetes</taxon>
        <taxon>Bifidobacteriales</taxon>
        <taxon>Bifidobacteriaceae</taxon>
        <taxon>Alloscardovia</taxon>
    </lineage>
</organism>
<feature type="transmembrane region" description="Helical" evidence="1">
    <location>
        <begin position="147"/>
        <end position="180"/>
    </location>
</feature>
<feature type="transmembrane region" description="Helical" evidence="1">
    <location>
        <begin position="28"/>
        <end position="52"/>
    </location>
</feature>
<feature type="transmembrane region" description="Helical" evidence="1">
    <location>
        <begin position="104"/>
        <end position="127"/>
    </location>
</feature>
<comment type="caution">
    <text evidence="2">The sequence shown here is derived from an EMBL/GenBank/DDBJ whole genome shotgun (WGS) entry which is preliminary data.</text>
</comment>
<feature type="transmembrane region" description="Helical" evidence="1">
    <location>
        <begin position="227"/>
        <end position="248"/>
    </location>
</feature>
<evidence type="ECO:0000313" key="2">
    <source>
        <dbReference type="EMBL" id="MFD0705314.1"/>
    </source>
</evidence>
<proteinExistence type="predicted"/>
<feature type="transmembrane region" description="Helical" evidence="1">
    <location>
        <begin position="58"/>
        <end position="79"/>
    </location>
</feature>
<keyword evidence="3" id="KW-1185">Reference proteome</keyword>
<dbReference type="EMBL" id="JBHTHQ010000021">
    <property type="protein sequence ID" value="MFD0705314.1"/>
    <property type="molecule type" value="Genomic_DNA"/>
</dbReference>